<comment type="subcellular location">
    <subcellularLocation>
        <location evidence="1">Nucleus</location>
    </subcellularLocation>
</comment>
<evidence type="ECO:0000313" key="10">
    <source>
        <dbReference type="Proteomes" id="UP000594263"/>
    </source>
</evidence>
<evidence type="ECO:0000256" key="2">
    <source>
        <dbReference type="ARBA" id="ARBA00023015"/>
    </source>
</evidence>
<protein>
    <submittedName>
        <fullName evidence="9">Uncharacterized protein</fullName>
    </submittedName>
</protein>
<evidence type="ECO:0000256" key="1">
    <source>
        <dbReference type="ARBA" id="ARBA00004123"/>
    </source>
</evidence>
<keyword evidence="4" id="KW-0804">Transcription</keyword>
<evidence type="ECO:0000259" key="8">
    <source>
        <dbReference type="Pfam" id="PF22754"/>
    </source>
</evidence>
<dbReference type="Gramene" id="Kaladp0015s0124.2.v1.1">
    <property type="protein sequence ID" value="Kaladp0015s0124.2.v1.1"/>
    <property type="gene ID" value="Kaladp0015s0124.v1.1"/>
</dbReference>
<feature type="compositionally biased region" description="Basic and acidic residues" evidence="6">
    <location>
        <begin position="500"/>
        <end position="516"/>
    </location>
</feature>
<dbReference type="GO" id="GO:0005634">
    <property type="term" value="C:nucleus"/>
    <property type="evidence" value="ECO:0007669"/>
    <property type="project" value="UniProtKB-SubCell"/>
</dbReference>
<evidence type="ECO:0000313" key="9">
    <source>
        <dbReference type="EnsemblPlants" id="Kaladp0015s0124.2.v1.1"/>
    </source>
</evidence>
<dbReference type="GO" id="GO:0046983">
    <property type="term" value="F:protein dimerization activity"/>
    <property type="evidence" value="ECO:0007669"/>
    <property type="project" value="InterPro"/>
</dbReference>
<evidence type="ECO:0000256" key="4">
    <source>
        <dbReference type="ARBA" id="ARBA00023163"/>
    </source>
</evidence>
<keyword evidence="5" id="KW-0539">Nucleus</keyword>
<dbReference type="PANTHER" id="PTHR46266">
    <property type="entry name" value="TRANSCRIPTION FACTOR TT8"/>
    <property type="match status" value="1"/>
</dbReference>
<dbReference type="Proteomes" id="UP000594263">
    <property type="component" value="Unplaced"/>
</dbReference>
<evidence type="ECO:0000256" key="3">
    <source>
        <dbReference type="ARBA" id="ARBA00023159"/>
    </source>
</evidence>
<proteinExistence type="predicted"/>
<dbReference type="Gramene" id="Kaladp0015s0124.1.v1.1">
    <property type="protein sequence ID" value="Kaladp0015s0124.1.v1.1"/>
    <property type="gene ID" value="Kaladp0015s0124.v1.1"/>
</dbReference>
<accession>A0A7N0SZ75</accession>
<dbReference type="OMA" id="YHNCNSK"/>
<feature type="region of interest" description="Disordered" evidence="6">
    <location>
        <begin position="494"/>
        <end position="527"/>
    </location>
</feature>
<keyword evidence="2" id="KW-0805">Transcription regulation</keyword>
<evidence type="ECO:0000256" key="6">
    <source>
        <dbReference type="SAM" id="MobiDB-lite"/>
    </source>
</evidence>
<name>A0A7N0SZ75_KALFE</name>
<dbReference type="GO" id="GO:0080090">
    <property type="term" value="P:regulation of primary metabolic process"/>
    <property type="evidence" value="ECO:0007669"/>
    <property type="project" value="UniProtKB-ARBA"/>
</dbReference>
<dbReference type="EnsemblPlants" id="Kaladp0015s0124.1.v1.1">
    <property type="protein sequence ID" value="Kaladp0015s0124.1.v1.1"/>
    <property type="gene ID" value="Kaladp0015s0124.v1.1"/>
</dbReference>
<dbReference type="Pfam" id="PF14215">
    <property type="entry name" value="bHLH-MYC_N"/>
    <property type="match status" value="1"/>
</dbReference>
<keyword evidence="3" id="KW-0010">Activator</keyword>
<dbReference type="InterPro" id="IPR054502">
    <property type="entry name" value="bHLH-TF_ACT-like_plant"/>
</dbReference>
<dbReference type="InterPro" id="IPR025610">
    <property type="entry name" value="MYC/MYB_N"/>
</dbReference>
<sequence>MDKDQEEMEDVRLAPGNLRQLLGVTVRSVQWSYAIFWSMSRTKQGVLEWGDGYYNGDIKTRKISQAMDVVKADKMGLERSKLLRELYELLLEGENCEEEQQAARPSNADLCPEDLSDAEWYYMVCMSFEFNLGQGLPGRALANGQTIWLRNAQYADGKLFTRSLLAKSASVQTVLCFPYLGGVMELGTTELVLEDPALIQRVKTSLLEFSKPGCNVNWTFGPYSTDSDEDPVCVDAKMNTLQNVQLGAENIKAEDEEMRLDGHSEDSDEELGAGLPDCSSDTSGGNHQSHVYSWHLTDGYFGADFLGFTNSSDCASQVVESPADTKISEPRFGSPNAQNCLQENKCIKPDAHDNGSSDDLHYRKVISTILRKSNQLTGSLGCSASGYACRSGFRAWKNRGAVTSRRLLDRQRILKKTLFTIPLMYSKGFIKPETEQIGKKACDKPNDDVSRILENERFSTLRSMIPSAGADKASVLEETIMQVQKLEARLGELESSVGNAREDPKWEPSRVPRDDTAEQVSDNSESERKILKQKRKVYECETASEVNSSLKVVIMEQEVSIEVTCRCREYLLLDIMDAVNRLKLDAHWVHSATHEGLFTLKLKSKFRGTGVVPSGRVVKQVIWESICEEV</sequence>
<feature type="domain" description="Plant bHLH transcription factor ACT-like" evidence="8">
    <location>
        <begin position="550"/>
        <end position="626"/>
    </location>
</feature>
<evidence type="ECO:0000259" key="7">
    <source>
        <dbReference type="Pfam" id="PF14215"/>
    </source>
</evidence>
<organism evidence="9 10">
    <name type="scientific">Kalanchoe fedtschenkoi</name>
    <name type="common">Lavender scallops</name>
    <name type="synonym">South American air plant</name>
    <dbReference type="NCBI Taxonomy" id="63787"/>
    <lineage>
        <taxon>Eukaryota</taxon>
        <taxon>Viridiplantae</taxon>
        <taxon>Streptophyta</taxon>
        <taxon>Embryophyta</taxon>
        <taxon>Tracheophyta</taxon>
        <taxon>Spermatophyta</taxon>
        <taxon>Magnoliopsida</taxon>
        <taxon>eudicotyledons</taxon>
        <taxon>Gunneridae</taxon>
        <taxon>Pentapetalae</taxon>
        <taxon>Saxifragales</taxon>
        <taxon>Crassulaceae</taxon>
        <taxon>Kalanchoe</taxon>
    </lineage>
</organism>
<feature type="domain" description="Transcription factor MYC/MYB N-terminal" evidence="7">
    <location>
        <begin position="18"/>
        <end position="204"/>
    </location>
</feature>
<dbReference type="EnsemblPlants" id="Kaladp0015s0124.2.v1.1">
    <property type="protein sequence ID" value="Kaladp0015s0124.2.v1.1"/>
    <property type="gene ID" value="Kaladp0015s0124.v1.1"/>
</dbReference>
<feature type="region of interest" description="Disordered" evidence="6">
    <location>
        <begin position="257"/>
        <end position="282"/>
    </location>
</feature>
<evidence type="ECO:0000256" key="5">
    <source>
        <dbReference type="ARBA" id="ARBA00023242"/>
    </source>
</evidence>
<reference evidence="9" key="1">
    <citation type="submission" date="2021-01" db="UniProtKB">
        <authorList>
            <consortium name="EnsemblPlants"/>
        </authorList>
    </citation>
    <scope>IDENTIFICATION</scope>
</reference>
<dbReference type="Gene3D" id="4.10.280.10">
    <property type="entry name" value="Helix-loop-helix DNA-binding domain"/>
    <property type="match status" value="1"/>
</dbReference>
<dbReference type="PANTHER" id="PTHR46266:SF1">
    <property type="entry name" value="TRANSCRIPTION FACTOR MYC1"/>
    <property type="match status" value="1"/>
</dbReference>
<dbReference type="AlphaFoldDB" id="A0A7N0SZ75"/>
<dbReference type="Pfam" id="PF22754">
    <property type="entry name" value="bHLH-TF_ACT-like_plant"/>
    <property type="match status" value="1"/>
</dbReference>
<dbReference type="InterPro" id="IPR036638">
    <property type="entry name" value="HLH_DNA-bd_sf"/>
</dbReference>
<keyword evidence="10" id="KW-1185">Reference proteome</keyword>